<organism evidence="1">
    <name type="scientific">hydrothermal vent metagenome</name>
    <dbReference type="NCBI Taxonomy" id="652676"/>
    <lineage>
        <taxon>unclassified sequences</taxon>
        <taxon>metagenomes</taxon>
        <taxon>ecological metagenomes</taxon>
    </lineage>
</organism>
<dbReference type="AlphaFoldDB" id="A0A3B0YB59"/>
<feature type="non-terminal residue" evidence="1">
    <location>
        <position position="93"/>
    </location>
</feature>
<name>A0A3B0YB59_9ZZZZ</name>
<dbReference type="EMBL" id="UOFN01000018">
    <property type="protein sequence ID" value="VAW73543.1"/>
    <property type="molecule type" value="Genomic_DNA"/>
</dbReference>
<reference evidence="1" key="1">
    <citation type="submission" date="2018-06" db="EMBL/GenBank/DDBJ databases">
        <authorList>
            <person name="Zhirakovskaya E."/>
        </authorList>
    </citation>
    <scope>NUCLEOTIDE SEQUENCE</scope>
</reference>
<accession>A0A3B0YB59</accession>
<evidence type="ECO:0000313" key="1">
    <source>
        <dbReference type="EMBL" id="VAW73543.1"/>
    </source>
</evidence>
<proteinExistence type="predicted"/>
<protein>
    <submittedName>
        <fullName evidence="1">Uncharacterized protein</fullName>
    </submittedName>
</protein>
<gene>
    <name evidence="1" type="ORF">MNBD_GAMMA15-2238</name>
</gene>
<sequence>MLTKILAGAILFLMLALGFYVKQANDLRETNAKQSVVIVDLQASLVEKGVAIENLNSSIAVFVAETEKINTKNVKLSKQLNKIQGDLNVKTWL</sequence>